<dbReference type="InterPro" id="IPR011990">
    <property type="entry name" value="TPR-like_helical_dom_sf"/>
</dbReference>
<comment type="caution">
    <text evidence="3">The sequence shown here is derived from an EMBL/GenBank/DDBJ whole genome shotgun (WGS) entry which is preliminary data.</text>
</comment>
<protein>
    <submittedName>
        <fullName evidence="3">Pentatricopeptide repeat-containing protein</fullName>
    </submittedName>
</protein>
<dbReference type="PROSITE" id="PS51375">
    <property type="entry name" value="PPR"/>
    <property type="match status" value="3"/>
</dbReference>
<dbReference type="InterPro" id="IPR046848">
    <property type="entry name" value="E_motif"/>
</dbReference>
<dbReference type="FunFam" id="1.25.40.10:FF:000921">
    <property type="entry name" value="Pentatricopeptide repeat-containing protein At5g48910"/>
    <property type="match status" value="1"/>
</dbReference>
<dbReference type="InterPro" id="IPR002885">
    <property type="entry name" value="PPR_rpt"/>
</dbReference>
<evidence type="ECO:0000313" key="3">
    <source>
        <dbReference type="EMBL" id="KAL2492028.1"/>
    </source>
</evidence>
<dbReference type="Pfam" id="PF01535">
    <property type="entry name" value="PPR"/>
    <property type="match status" value="1"/>
</dbReference>
<keyword evidence="4" id="KW-1185">Reference proteome</keyword>
<dbReference type="FunFam" id="1.25.40.10:FF:000242">
    <property type="entry name" value="Pentatricopeptide repeat-containing protein"/>
    <property type="match status" value="1"/>
</dbReference>
<feature type="repeat" description="PPR" evidence="2">
    <location>
        <begin position="208"/>
        <end position="242"/>
    </location>
</feature>
<evidence type="ECO:0000313" key="4">
    <source>
        <dbReference type="Proteomes" id="UP001604336"/>
    </source>
</evidence>
<dbReference type="Proteomes" id="UP001604336">
    <property type="component" value="Unassembled WGS sequence"/>
</dbReference>
<feature type="repeat" description="PPR" evidence="2">
    <location>
        <begin position="75"/>
        <end position="105"/>
    </location>
</feature>
<reference evidence="4" key="1">
    <citation type="submission" date="2024-07" db="EMBL/GenBank/DDBJ databases">
        <title>Two chromosome-level genome assemblies of Korean endemic species Abeliophyllum distichum and Forsythia ovata (Oleaceae).</title>
        <authorList>
            <person name="Jang H."/>
        </authorList>
    </citation>
    <scope>NUCLEOTIDE SEQUENCE [LARGE SCALE GENOMIC DNA]</scope>
</reference>
<accession>A0ABD1RUP3</accession>
<sequence>MKNRGIWPDEFTFAPLLKACANLGDLKLGRRVHKEVLVLGFARFGSTKIGVVEFYVNCNRMDDARRVFEEMSHRDVIVWNLMIHGYCKSGNVEIGLSLFRQMGERSVVSWNTMISCLAQSGKYMEALGLFREMWYEGFEPDEATVVTMLPVCAHLGEVDIGRWVHSYVESSGLYNDFISVGNALVDFYCKCAELEKAFEVFKDMPRKNVVSWNAMISGLAFNGNGELGVEMFEEMTNHGGTSPNDATFVVILACCVHAGLVQRGRDFFASMVTNYHIKPKLEHYGCMIDLLSRSGCVKEAYDLIQTMPMKPNAAIWGALLSACRTYGEMELVERAVKELINLEPRNSGHYVLLSNIYAERGNWGGVEEVRMLMKENHVNKTMGQSIVG</sequence>
<dbReference type="EMBL" id="JBFOLK010000008">
    <property type="protein sequence ID" value="KAL2492028.1"/>
    <property type="molecule type" value="Genomic_DNA"/>
</dbReference>
<dbReference type="NCBIfam" id="TIGR00756">
    <property type="entry name" value="PPR"/>
    <property type="match status" value="4"/>
</dbReference>
<gene>
    <name evidence="3" type="ORF">Adt_27656</name>
</gene>
<proteinExistence type="predicted"/>
<evidence type="ECO:0000256" key="1">
    <source>
        <dbReference type="ARBA" id="ARBA00022737"/>
    </source>
</evidence>
<organism evidence="3 4">
    <name type="scientific">Abeliophyllum distichum</name>
    <dbReference type="NCBI Taxonomy" id="126358"/>
    <lineage>
        <taxon>Eukaryota</taxon>
        <taxon>Viridiplantae</taxon>
        <taxon>Streptophyta</taxon>
        <taxon>Embryophyta</taxon>
        <taxon>Tracheophyta</taxon>
        <taxon>Spermatophyta</taxon>
        <taxon>Magnoliopsida</taxon>
        <taxon>eudicotyledons</taxon>
        <taxon>Gunneridae</taxon>
        <taxon>Pentapetalae</taxon>
        <taxon>asterids</taxon>
        <taxon>lamiids</taxon>
        <taxon>Lamiales</taxon>
        <taxon>Oleaceae</taxon>
        <taxon>Forsythieae</taxon>
        <taxon>Abeliophyllum</taxon>
    </lineage>
</organism>
<dbReference type="Pfam" id="PF13041">
    <property type="entry name" value="PPR_2"/>
    <property type="match status" value="2"/>
</dbReference>
<feature type="repeat" description="PPR" evidence="2">
    <location>
        <begin position="106"/>
        <end position="140"/>
    </location>
</feature>
<dbReference type="Pfam" id="PF20431">
    <property type="entry name" value="E_motif"/>
    <property type="match status" value="1"/>
</dbReference>
<dbReference type="Pfam" id="PF12854">
    <property type="entry name" value="PPR_1"/>
    <property type="match status" value="1"/>
</dbReference>
<dbReference type="PANTHER" id="PTHR47926">
    <property type="entry name" value="PENTATRICOPEPTIDE REPEAT-CONTAINING PROTEIN"/>
    <property type="match status" value="1"/>
</dbReference>
<dbReference type="AlphaFoldDB" id="A0ABD1RUP3"/>
<keyword evidence="1" id="KW-0677">Repeat</keyword>
<evidence type="ECO:0000256" key="2">
    <source>
        <dbReference type="PROSITE-ProRule" id="PRU00708"/>
    </source>
</evidence>
<name>A0ABD1RUP3_9LAMI</name>
<dbReference type="InterPro" id="IPR046960">
    <property type="entry name" value="PPR_At4g14850-like_plant"/>
</dbReference>
<dbReference type="Gene3D" id="1.25.40.10">
    <property type="entry name" value="Tetratricopeptide repeat domain"/>
    <property type="match status" value="3"/>
</dbReference>
<dbReference type="PANTHER" id="PTHR47926:SF540">
    <property type="entry name" value="PENTATRICOPEPTIDE REPEAT-CONTAINING PROTEIN"/>
    <property type="match status" value="1"/>
</dbReference>